<feature type="region of interest" description="Disordered" evidence="11">
    <location>
        <begin position="1153"/>
        <end position="1290"/>
    </location>
</feature>
<feature type="region of interest" description="Disordered" evidence="11">
    <location>
        <begin position="948"/>
        <end position="972"/>
    </location>
</feature>
<dbReference type="GO" id="GO:0008017">
    <property type="term" value="F:microtubule binding"/>
    <property type="evidence" value="ECO:0007669"/>
    <property type="project" value="InterPro"/>
</dbReference>
<evidence type="ECO:0000256" key="3">
    <source>
        <dbReference type="ARBA" id="ARBA00022741"/>
    </source>
</evidence>
<dbReference type="CDD" id="cd01372">
    <property type="entry name" value="KISc_KIF4"/>
    <property type="match status" value="1"/>
</dbReference>
<feature type="coiled-coil region" evidence="10">
    <location>
        <begin position="785"/>
        <end position="819"/>
    </location>
</feature>
<reference evidence="13 14" key="1">
    <citation type="submission" date="2024-04" db="EMBL/GenBank/DDBJ databases">
        <title>The reference genome of an endangered Asteraceae, Deinandra increscens subsp. villosa, native to the Central Coast of California.</title>
        <authorList>
            <person name="Guilliams M."/>
            <person name="Hasenstab-Lehman K."/>
            <person name="Meyer R."/>
            <person name="Mcevoy S."/>
        </authorList>
    </citation>
    <scope>NUCLEOTIDE SEQUENCE [LARGE SCALE GENOMIC DNA]</scope>
    <source>
        <tissue evidence="13">Leaf</tissue>
    </source>
</reference>
<dbReference type="Gene3D" id="3.40.850.10">
    <property type="entry name" value="Kinesin motor domain"/>
    <property type="match status" value="1"/>
</dbReference>
<feature type="binding site" evidence="9">
    <location>
        <begin position="88"/>
        <end position="95"/>
    </location>
    <ligand>
        <name>ATP</name>
        <dbReference type="ChEBI" id="CHEBI:30616"/>
    </ligand>
</feature>
<feature type="coiled-coil region" evidence="10">
    <location>
        <begin position="477"/>
        <end position="504"/>
    </location>
</feature>
<evidence type="ECO:0000256" key="11">
    <source>
        <dbReference type="SAM" id="MobiDB-lite"/>
    </source>
</evidence>
<evidence type="ECO:0000256" key="2">
    <source>
        <dbReference type="ARBA" id="ARBA00022701"/>
    </source>
</evidence>
<keyword evidence="7" id="KW-0961">Cell wall biogenesis/degradation</keyword>
<dbReference type="GO" id="GO:0007052">
    <property type="term" value="P:mitotic spindle organization"/>
    <property type="evidence" value="ECO:0007669"/>
    <property type="project" value="TreeGrafter"/>
</dbReference>
<dbReference type="GO" id="GO:0005875">
    <property type="term" value="C:microtubule associated complex"/>
    <property type="evidence" value="ECO:0007669"/>
    <property type="project" value="TreeGrafter"/>
</dbReference>
<evidence type="ECO:0000256" key="1">
    <source>
        <dbReference type="ARBA" id="ARBA00011738"/>
    </source>
</evidence>
<comment type="caution">
    <text evidence="13">The sequence shown here is derived from an EMBL/GenBank/DDBJ whole genome shotgun (WGS) entry which is preliminary data.</text>
</comment>
<dbReference type="InterPro" id="IPR001752">
    <property type="entry name" value="Kinesin_motor_dom"/>
</dbReference>
<comment type="subunit">
    <text evidence="1">Homodimer.</text>
</comment>
<evidence type="ECO:0000256" key="10">
    <source>
        <dbReference type="SAM" id="Coils"/>
    </source>
</evidence>
<sequence length="1290" mass="144535">MESSAGSQSVRVAVNIRPLVTPELLVGCSDCISLTPGEPQVQIGTHSFTFDYVYGSTGSPSSSIFGDCVEPLVDALFHGYNATVLAYGQTGSGKTYTMGTNYNGECTNGIIPKVMHTIFKRVEETKGNTEFLIRVSFIEIFKEEVFDLLDSTPAVHPKADGNGKHVGPSRVPIQIRETANGGISLAGVTEAEVTSQDEMASFLLRGSVCRATGSTNMNSQSSRSHAIFTITMEQKKLSGITSGAVHDDDAGDDILCAKLHLVDLAGSERAKKTGADGMRLREGIHINKGLLALGNVISALGDDKKRKEGGHVPYRDSKLTRLLQDSLGGNSKTVMIACVSPADTNAEETLNTLKYANRARNIQNKAIVNRDPVTAQMQRMKNQIEQLQAELLYVKGDSSTPFEEVQILKQKIALLEKSNVDLQNQLQEHQVSFEHLTKQAIDAQFEKDKLLLKIESARDGKPWDEIDCDSNKDVDLLKTYVSKVQDLEAELTRLRRLNTSKRSEVIDYMDLDANVLHPKSTLFPESDLKDGEVAGDSEDEEKELEHCSLQEKLDSELKELDKRLEQKEAEMKRFAGGDTSVLKQHYEKKVQELEQEKRSLQKEIEQLTCNLANISSTSDESSQKLKESYLQKLNFLESQVVELKKKQDAQAQLLRQKQRSDEAAKKLQDEIHRIKSQKVHLQQKIKQESEQFRLWKACREKEVLQLKKEGRRNEYEMHKLLALNQRQKMVLQRKTEEASMATKRLKELLESRKTSSRDTFGNSSGPGFQALMQALEHELEVIVRVHEVRCEYERQKEERVKMAKEVAELKDEANIAKQSTLSHCPQTMSPGARNSRIFALENMLATSSSTMVSMASQLSEAEERERAFSGRGRWNSVRSLADAKNIMNYLFNIASSSRCQLWDKEVDLRDRDSEIRSLKEKIVTLIRQVEMHKADLSRMEKMKKLYMSKSFKKKSTNQESTDDGEGRMYDLRPKGLRNSMAYNSSGNIDELLEDMEISESENSDLDETDIEWLHSDDFEDEWGHKRRQNAKKRNSKVVIENNPETEAPKTSPKEDGDTNPIQKAPSGVCCSCSKSSSCKTMKCECRSINGSCSMSCSCHPKKCSNRAAVSVQPHLGTPVTEDKIVNMLSDGDELDKNSSELASHGAMLLQAALSDKPVENKNTDNDKRKPLSDIGNKIAKPNAGKPPASRKKWGKSVPIQLVPVLPDQTSTQTEETEPPMKPESSTVEPTKLRLPRAIRSAISNANPNPNPLRDRNSELSNDSTINKESEPKSPRHHQTPTTKEKENQGQ</sequence>
<evidence type="ECO:0000259" key="12">
    <source>
        <dbReference type="PROSITE" id="PS50067"/>
    </source>
</evidence>
<gene>
    <name evidence="13" type="ORF">SSX86_000597</name>
</gene>
<evidence type="ECO:0000256" key="4">
    <source>
        <dbReference type="ARBA" id="ARBA00022840"/>
    </source>
</evidence>
<dbReference type="SMART" id="SM00129">
    <property type="entry name" value="KISc"/>
    <property type="match status" value="1"/>
</dbReference>
<proteinExistence type="inferred from homology"/>
<organism evidence="13 14">
    <name type="scientific">Deinandra increscens subsp. villosa</name>
    <dbReference type="NCBI Taxonomy" id="3103831"/>
    <lineage>
        <taxon>Eukaryota</taxon>
        <taxon>Viridiplantae</taxon>
        <taxon>Streptophyta</taxon>
        <taxon>Embryophyta</taxon>
        <taxon>Tracheophyta</taxon>
        <taxon>Spermatophyta</taxon>
        <taxon>Magnoliopsida</taxon>
        <taxon>eudicotyledons</taxon>
        <taxon>Gunneridae</taxon>
        <taxon>Pentapetalae</taxon>
        <taxon>asterids</taxon>
        <taxon>campanulids</taxon>
        <taxon>Asterales</taxon>
        <taxon>Asteraceae</taxon>
        <taxon>Asteroideae</taxon>
        <taxon>Heliantheae alliance</taxon>
        <taxon>Madieae</taxon>
        <taxon>Madiinae</taxon>
        <taxon>Deinandra</taxon>
    </lineage>
</organism>
<dbReference type="FunFam" id="3.40.850.10:FF:000032">
    <property type="entry name" value="kinesin-like protein KIN-4A isoform X1"/>
    <property type="match status" value="1"/>
</dbReference>
<feature type="domain" description="Kinesin motor" evidence="12">
    <location>
        <begin position="9"/>
        <end position="362"/>
    </location>
</feature>
<keyword evidence="5 10" id="KW-0175">Coiled coil</keyword>
<evidence type="ECO:0000256" key="6">
    <source>
        <dbReference type="ARBA" id="ARBA00023175"/>
    </source>
</evidence>
<accession>A0AAP0DTN4</accession>
<evidence type="ECO:0000256" key="8">
    <source>
        <dbReference type="ARBA" id="ARBA00061175"/>
    </source>
</evidence>
<dbReference type="PANTHER" id="PTHR47969">
    <property type="entry name" value="CHROMOSOME-ASSOCIATED KINESIN KIF4A-RELATED"/>
    <property type="match status" value="1"/>
</dbReference>
<keyword evidence="3 9" id="KW-0547">Nucleotide-binding</keyword>
<dbReference type="PANTHER" id="PTHR47969:SF6">
    <property type="entry name" value="KINESIN-LIKE PROTEIN KIN-4C"/>
    <property type="match status" value="1"/>
</dbReference>
<evidence type="ECO:0000313" key="13">
    <source>
        <dbReference type="EMBL" id="KAK9080839.1"/>
    </source>
</evidence>
<dbReference type="GO" id="GO:0005524">
    <property type="term" value="F:ATP binding"/>
    <property type="evidence" value="ECO:0007669"/>
    <property type="project" value="UniProtKB-UniRule"/>
</dbReference>
<dbReference type="Pfam" id="PF00225">
    <property type="entry name" value="Kinesin"/>
    <property type="match status" value="1"/>
</dbReference>
<dbReference type="GO" id="GO:0003777">
    <property type="term" value="F:microtubule motor activity"/>
    <property type="evidence" value="ECO:0007669"/>
    <property type="project" value="InterPro"/>
</dbReference>
<dbReference type="Proteomes" id="UP001408789">
    <property type="component" value="Unassembled WGS sequence"/>
</dbReference>
<dbReference type="InterPro" id="IPR036961">
    <property type="entry name" value="Kinesin_motor_dom_sf"/>
</dbReference>
<evidence type="ECO:0000313" key="14">
    <source>
        <dbReference type="Proteomes" id="UP001408789"/>
    </source>
</evidence>
<comment type="similarity">
    <text evidence="8">Belongs to the TRAFAC class myosin-kinesin ATPase superfamily. Kinesin family. KIN-4 subfamily.</text>
</comment>
<dbReference type="GO" id="GO:0051231">
    <property type="term" value="P:spindle elongation"/>
    <property type="evidence" value="ECO:0007669"/>
    <property type="project" value="TreeGrafter"/>
</dbReference>
<name>A0AAP0DTN4_9ASTR</name>
<evidence type="ECO:0000256" key="5">
    <source>
        <dbReference type="ARBA" id="ARBA00023054"/>
    </source>
</evidence>
<dbReference type="SUPFAM" id="SSF52540">
    <property type="entry name" value="P-loop containing nucleoside triphosphate hydrolases"/>
    <property type="match status" value="1"/>
</dbReference>
<dbReference type="PROSITE" id="PS50067">
    <property type="entry name" value="KINESIN_MOTOR_2"/>
    <property type="match status" value="1"/>
</dbReference>
<feature type="compositionally biased region" description="Basic residues" evidence="11">
    <location>
        <begin position="1024"/>
        <end position="1035"/>
    </location>
</feature>
<dbReference type="GO" id="GO:0071555">
    <property type="term" value="P:cell wall organization"/>
    <property type="evidence" value="ECO:0007669"/>
    <property type="project" value="UniProtKB-KW"/>
</dbReference>
<feature type="coiled-coil region" evidence="10">
    <location>
        <begin position="370"/>
        <end position="439"/>
    </location>
</feature>
<feature type="coiled-coil region" evidence="10">
    <location>
        <begin position="550"/>
        <end position="691"/>
    </location>
</feature>
<feature type="region of interest" description="Disordered" evidence="11">
    <location>
        <begin position="1023"/>
        <end position="1060"/>
    </location>
</feature>
<dbReference type="EMBL" id="JBCNJP010000002">
    <property type="protein sequence ID" value="KAK9080839.1"/>
    <property type="molecule type" value="Genomic_DNA"/>
</dbReference>
<dbReference type="PROSITE" id="PS00411">
    <property type="entry name" value="KINESIN_MOTOR_1"/>
    <property type="match status" value="1"/>
</dbReference>
<feature type="compositionally biased region" description="Basic and acidic residues" evidence="11">
    <location>
        <begin position="1156"/>
        <end position="1171"/>
    </location>
</feature>
<dbReference type="SMART" id="SM01114">
    <property type="entry name" value="CXC"/>
    <property type="match status" value="1"/>
</dbReference>
<dbReference type="InterPro" id="IPR027640">
    <property type="entry name" value="Kinesin-like_fam"/>
</dbReference>
<evidence type="ECO:0000256" key="7">
    <source>
        <dbReference type="ARBA" id="ARBA00023316"/>
    </source>
</evidence>
<keyword evidence="6 9" id="KW-0505">Motor protein</keyword>
<dbReference type="InterPro" id="IPR019821">
    <property type="entry name" value="Kinesin_motor_CS"/>
</dbReference>
<dbReference type="PRINTS" id="PR00380">
    <property type="entry name" value="KINESINHEAVY"/>
</dbReference>
<protein>
    <recommendedName>
        <fullName evidence="12">Kinesin motor domain-containing protein</fullName>
    </recommendedName>
</protein>
<keyword evidence="2" id="KW-0493">Microtubule</keyword>
<keyword evidence="4 9" id="KW-0067">ATP-binding</keyword>
<evidence type="ECO:0000256" key="9">
    <source>
        <dbReference type="PROSITE-ProRule" id="PRU00283"/>
    </source>
</evidence>
<dbReference type="GO" id="GO:0007018">
    <property type="term" value="P:microtubule-based movement"/>
    <property type="evidence" value="ECO:0007669"/>
    <property type="project" value="InterPro"/>
</dbReference>
<dbReference type="Pfam" id="PF25764">
    <property type="entry name" value="KIF21A_4th"/>
    <property type="match status" value="1"/>
</dbReference>
<dbReference type="InterPro" id="IPR027417">
    <property type="entry name" value="P-loop_NTPase"/>
</dbReference>
<keyword evidence="14" id="KW-1185">Reference proteome</keyword>
<dbReference type="GO" id="GO:0055028">
    <property type="term" value="C:cortical microtubule"/>
    <property type="evidence" value="ECO:0007669"/>
    <property type="project" value="UniProtKB-ARBA"/>
</dbReference>
<dbReference type="InterPro" id="IPR033467">
    <property type="entry name" value="Tesmin/TSO1-like_CXC"/>
</dbReference>